<evidence type="ECO:0000313" key="2">
    <source>
        <dbReference type="Proteomes" id="UP000503144"/>
    </source>
</evidence>
<keyword evidence="2" id="KW-1185">Reference proteome</keyword>
<gene>
    <name evidence="1" type="ORF">HF324_10430</name>
</gene>
<dbReference type="InterPro" id="IPR036641">
    <property type="entry name" value="HPT_dom_sf"/>
</dbReference>
<dbReference type="SUPFAM" id="SSF47226">
    <property type="entry name" value="Histidine-containing phosphotransfer domain, HPT domain"/>
    <property type="match status" value="1"/>
</dbReference>
<evidence type="ECO:0008006" key="3">
    <source>
        <dbReference type="Google" id="ProtNLM"/>
    </source>
</evidence>
<sequence length="147" mass="17253">MNHDPVFEFSEHFDGEFLRRMSGDNIKNILAIFEKDYSVVSDLIKTTQTCMELADWMEAVRNIHRLKSAFFNLRNKALSEELRKLEHRIFRAVFLSLPDDESAFSPEASDIIASFHRMQLEILAHLPIIHAEIDRMHVYLSHPQRGR</sequence>
<proteinExistence type="predicted"/>
<protein>
    <recommendedName>
        <fullName evidence="3">HPt domain-containing protein</fullName>
    </recommendedName>
</protein>
<organism evidence="1 2">
    <name type="scientific">Chitinophaga oryzae</name>
    <dbReference type="NCBI Taxonomy" id="2725414"/>
    <lineage>
        <taxon>Bacteria</taxon>
        <taxon>Pseudomonadati</taxon>
        <taxon>Bacteroidota</taxon>
        <taxon>Chitinophagia</taxon>
        <taxon>Chitinophagales</taxon>
        <taxon>Chitinophagaceae</taxon>
        <taxon>Chitinophaga</taxon>
    </lineage>
</organism>
<dbReference type="RefSeq" id="WP_168860554.1">
    <property type="nucleotide sequence ID" value="NZ_CP051204.2"/>
</dbReference>
<dbReference type="Gene3D" id="1.20.120.160">
    <property type="entry name" value="HPT domain"/>
    <property type="match status" value="1"/>
</dbReference>
<dbReference type="EMBL" id="CP051204">
    <property type="protein sequence ID" value="QJB38258.1"/>
    <property type="molecule type" value="Genomic_DNA"/>
</dbReference>
<dbReference type="Proteomes" id="UP000503144">
    <property type="component" value="Chromosome"/>
</dbReference>
<reference evidence="1" key="1">
    <citation type="submission" date="2020-09" db="EMBL/GenBank/DDBJ databases">
        <authorList>
            <person name="Kittiwongwattana C."/>
        </authorList>
    </citation>
    <scope>NUCLEOTIDE SEQUENCE</scope>
    <source>
        <strain evidence="1">1303</strain>
    </source>
</reference>
<evidence type="ECO:0000313" key="1">
    <source>
        <dbReference type="EMBL" id="QJB38258.1"/>
    </source>
</evidence>
<name>A0ABX6LHB2_9BACT</name>
<accession>A0ABX6LHB2</accession>